<dbReference type="Proteomes" id="UP000805193">
    <property type="component" value="Unassembled WGS sequence"/>
</dbReference>
<evidence type="ECO:0000313" key="1">
    <source>
        <dbReference type="EMBL" id="KAG0434169.1"/>
    </source>
</evidence>
<gene>
    <name evidence="1" type="ORF">HPB47_019308</name>
</gene>
<accession>A0AC60QIJ9</accession>
<reference evidence="1 2" key="1">
    <citation type="journal article" date="2020" name="Cell">
        <title>Large-Scale Comparative Analyses of Tick Genomes Elucidate Their Genetic Diversity and Vector Capacities.</title>
        <authorList>
            <consortium name="Tick Genome and Microbiome Consortium (TIGMIC)"/>
            <person name="Jia N."/>
            <person name="Wang J."/>
            <person name="Shi W."/>
            <person name="Du L."/>
            <person name="Sun Y."/>
            <person name="Zhan W."/>
            <person name="Jiang J.F."/>
            <person name="Wang Q."/>
            <person name="Zhang B."/>
            <person name="Ji P."/>
            <person name="Bell-Sakyi L."/>
            <person name="Cui X.M."/>
            <person name="Yuan T.T."/>
            <person name="Jiang B.G."/>
            <person name="Yang W.F."/>
            <person name="Lam T.T."/>
            <person name="Chang Q.C."/>
            <person name="Ding S.J."/>
            <person name="Wang X.J."/>
            <person name="Zhu J.G."/>
            <person name="Ruan X.D."/>
            <person name="Zhao L."/>
            <person name="Wei J.T."/>
            <person name="Ye R.Z."/>
            <person name="Que T.C."/>
            <person name="Du C.H."/>
            <person name="Zhou Y.H."/>
            <person name="Cheng J.X."/>
            <person name="Dai P.F."/>
            <person name="Guo W.B."/>
            <person name="Han X.H."/>
            <person name="Huang E.J."/>
            <person name="Li L.F."/>
            <person name="Wei W."/>
            <person name="Gao Y.C."/>
            <person name="Liu J.Z."/>
            <person name="Shao H.Z."/>
            <person name="Wang X."/>
            <person name="Wang C.C."/>
            <person name="Yang T.C."/>
            <person name="Huo Q.B."/>
            <person name="Li W."/>
            <person name="Chen H.Y."/>
            <person name="Chen S.E."/>
            <person name="Zhou L.G."/>
            <person name="Ni X.B."/>
            <person name="Tian J.H."/>
            <person name="Sheng Y."/>
            <person name="Liu T."/>
            <person name="Pan Y.S."/>
            <person name="Xia L.Y."/>
            <person name="Li J."/>
            <person name="Zhao F."/>
            <person name="Cao W.C."/>
        </authorList>
    </citation>
    <scope>NUCLEOTIDE SEQUENCE [LARGE SCALE GENOMIC DNA]</scope>
    <source>
        <strain evidence="1">Iper-2018</strain>
    </source>
</reference>
<name>A0AC60QIJ9_IXOPE</name>
<organism evidence="1 2">
    <name type="scientific">Ixodes persulcatus</name>
    <name type="common">Taiga tick</name>
    <dbReference type="NCBI Taxonomy" id="34615"/>
    <lineage>
        <taxon>Eukaryota</taxon>
        <taxon>Metazoa</taxon>
        <taxon>Ecdysozoa</taxon>
        <taxon>Arthropoda</taxon>
        <taxon>Chelicerata</taxon>
        <taxon>Arachnida</taxon>
        <taxon>Acari</taxon>
        <taxon>Parasitiformes</taxon>
        <taxon>Ixodida</taxon>
        <taxon>Ixodoidea</taxon>
        <taxon>Ixodidae</taxon>
        <taxon>Ixodinae</taxon>
        <taxon>Ixodes</taxon>
    </lineage>
</organism>
<sequence length="376" mass="41103">MRFAVQHSAPPQSAKVPVVERTKPAPVSGRFGDVIPDVEQLAAVRRIASLLNPKLAAILPDLLTVDVARGIARLSERARSQIGTWPQDSYYVLDDTDGHGFQLWNGDELLSVGSPRELAIFANSCAREALPVLRALSVESIQNAVDWEAALAAARDYRKSAGALNTISKRWIMDKLDQDSTYFKFRLDSSGPVLHLGSGPAFSRSIFGIVAPKIVCVDPRAPAGGDFVSSTWQEFLRPEVHCNEFSLFASDVAIPGETGMTGRGQDQLLNALALAADFVDEEPIDVVAKVLQSLFSQNALFHNLVYKSVYFIGLPLETQPTPVLADEGTREKLVASLANVNAQRYTVKSNITGGEFYRDMSSMPSIVVDPMIRRFQ</sequence>
<comment type="caution">
    <text evidence="1">The sequence shown here is derived from an EMBL/GenBank/DDBJ whole genome shotgun (WGS) entry which is preliminary data.</text>
</comment>
<proteinExistence type="predicted"/>
<evidence type="ECO:0000313" key="2">
    <source>
        <dbReference type="Proteomes" id="UP000805193"/>
    </source>
</evidence>
<dbReference type="EMBL" id="JABSTQ010008701">
    <property type="protein sequence ID" value="KAG0434169.1"/>
    <property type="molecule type" value="Genomic_DNA"/>
</dbReference>
<keyword evidence="2" id="KW-1185">Reference proteome</keyword>
<protein>
    <submittedName>
        <fullName evidence="1">Uncharacterized protein</fullName>
    </submittedName>
</protein>